<dbReference type="AlphaFoldDB" id="A0A0H4WY98"/>
<accession>A0A0H4WY98</accession>
<proteinExistence type="predicted"/>
<name>A0A0H4WY98_9BACT</name>
<sequence length="69" mass="7922">MFTGVKVFSATKAKEREELGENVTRWLKSNSDLEIVDRVVCQSSDNEFHCYTLVLFYKHGRSEQAAPQP</sequence>
<organism evidence="1 2">
    <name type="scientific">Pseudomyxococcus hansupus</name>
    <dbReference type="NCBI Taxonomy" id="1297742"/>
    <lineage>
        <taxon>Bacteria</taxon>
        <taxon>Pseudomonadati</taxon>
        <taxon>Myxococcota</taxon>
        <taxon>Myxococcia</taxon>
        <taxon>Myxococcales</taxon>
        <taxon>Cystobacterineae</taxon>
        <taxon>Myxococcaceae</taxon>
        <taxon>Pseudomyxococcus</taxon>
    </lineage>
</organism>
<protein>
    <submittedName>
        <fullName evidence="1">Uncharacterized protein</fullName>
    </submittedName>
</protein>
<gene>
    <name evidence="1" type="ORF">A176_003242</name>
</gene>
<dbReference type="Proteomes" id="UP000009026">
    <property type="component" value="Chromosome"/>
</dbReference>
<keyword evidence="2" id="KW-1185">Reference proteome</keyword>
<dbReference type="EMBL" id="CP012109">
    <property type="protein sequence ID" value="AKQ66330.1"/>
    <property type="molecule type" value="Genomic_DNA"/>
</dbReference>
<evidence type="ECO:0000313" key="1">
    <source>
        <dbReference type="EMBL" id="AKQ66330.1"/>
    </source>
</evidence>
<dbReference type="OrthoDB" id="5520394at2"/>
<dbReference type="KEGG" id="mym:A176_003242"/>
<reference evidence="1 2" key="1">
    <citation type="journal article" date="2016" name="PLoS ONE">
        <title>Complete Genome Sequence and Comparative Genomics of a Novel Myxobacterium Myxococcus hansupus.</title>
        <authorList>
            <person name="Sharma G."/>
            <person name="Narwani T."/>
            <person name="Subramanian S."/>
        </authorList>
    </citation>
    <scope>NUCLEOTIDE SEQUENCE [LARGE SCALE GENOMIC DNA]</scope>
    <source>
        <strain evidence="2">mixupus</strain>
    </source>
</reference>
<evidence type="ECO:0000313" key="2">
    <source>
        <dbReference type="Proteomes" id="UP000009026"/>
    </source>
</evidence>
<dbReference type="PATRIC" id="fig|1297742.4.peg.3271"/>
<dbReference type="RefSeq" id="WP_002640100.1">
    <property type="nucleotide sequence ID" value="NZ_CP012109.1"/>
</dbReference>